<gene>
    <name evidence="9" type="ORF">O0I10_003245</name>
</gene>
<dbReference type="RefSeq" id="XP_058345936.1">
    <property type="nucleotide sequence ID" value="XM_058483317.1"/>
</dbReference>
<dbReference type="GO" id="GO:0043484">
    <property type="term" value="P:regulation of RNA splicing"/>
    <property type="evidence" value="ECO:0007669"/>
    <property type="project" value="TreeGrafter"/>
</dbReference>
<dbReference type="InterPro" id="IPR000719">
    <property type="entry name" value="Prot_kinase_dom"/>
</dbReference>
<evidence type="ECO:0000313" key="9">
    <source>
        <dbReference type="EMBL" id="KAJ8661023.1"/>
    </source>
</evidence>
<dbReference type="InterPro" id="IPR051175">
    <property type="entry name" value="CLK_kinases"/>
</dbReference>
<dbReference type="CDD" id="cd14134">
    <property type="entry name" value="PKc_CLK"/>
    <property type="match status" value="1"/>
</dbReference>
<dbReference type="PANTHER" id="PTHR45646">
    <property type="entry name" value="SERINE/THREONINE-PROTEIN KINASE DOA-RELATED"/>
    <property type="match status" value="1"/>
</dbReference>
<dbReference type="Gene3D" id="1.10.510.10">
    <property type="entry name" value="Transferase(Phosphotransferase) domain 1"/>
    <property type="match status" value="1"/>
</dbReference>
<dbReference type="Gene3D" id="3.30.200.20">
    <property type="entry name" value="Phosphorylase Kinase, domain 1"/>
    <property type="match status" value="1"/>
</dbReference>
<dbReference type="SUPFAM" id="SSF56112">
    <property type="entry name" value="Protein kinase-like (PK-like)"/>
    <property type="match status" value="1"/>
</dbReference>
<dbReference type="AlphaFoldDB" id="A0AAD7V7Z3"/>
<keyword evidence="3 6" id="KW-0547">Nucleotide-binding</keyword>
<evidence type="ECO:0000256" key="1">
    <source>
        <dbReference type="ARBA" id="ARBA00022527"/>
    </source>
</evidence>
<keyword evidence="2" id="KW-0808">Transferase</keyword>
<dbReference type="EMBL" id="JARTCD010000010">
    <property type="protein sequence ID" value="KAJ8661023.1"/>
    <property type="molecule type" value="Genomic_DNA"/>
</dbReference>
<keyword evidence="4" id="KW-0418">Kinase</keyword>
<dbReference type="PROSITE" id="PS00107">
    <property type="entry name" value="PROTEIN_KINASE_ATP"/>
    <property type="match status" value="1"/>
</dbReference>
<evidence type="ECO:0000256" key="5">
    <source>
        <dbReference type="ARBA" id="ARBA00022840"/>
    </source>
</evidence>
<dbReference type="GO" id="GO:0004674">
    <property type="term" value="F:protein serine/threonine kinase activity"/>
    <property type="evidence" value="ECO:0007669"/>
    <property type="project" value="UniProtKB-KW"/>
</dbReference>
<dbReference type="GO" id="GO:0005634">
    <property type="term" value="C:nucleus"/>
    <property type="evidence" value="ECO:0007669"/>
    <property type="project" value="TreeGrafter"/>
</dbReference>
<comment type="caution">
    <text evidence="9">The sequence shown here is derived from an EMBL/GenBank/DDBJ whole genome shotgun (WGS) entry which is preliminary data.</text>
</comment>
<sequence length="518" mass="60735">MATSALLPTKRNRESNWEAEYYRNGYPQEIIVIEDSPPPTPHDRSQSRSNYTVVQAPTPPPSMPSFTSSSHTRISNYHQQQLQYQTTTYPHPSLYHTHHQQRLPKRQRHYTPAAHSMQQQHHHHNHHPFDTSYYHTNSKRRRRDLHPHHPPPPPPPPLPQPMNDADGHFIVRRGHFLKNRYQMDQVLGQGTYGKVVRCYDHVRKCYCAVKIIRAIPKYREASQTEIRILNTLKKHDQLNFNQCIHLVEWFEHYNHVCMVFELLDQSIYDFLKSNDFTPFPLVQIQHFAKQLLNSVAFIHELEMIHTDLKPENILLKNHDYDTVLASHTKRGTTRILRKTDIVLIDFGSATFQHGYHSAVVSTRHYRAPEIILGLGWSYACDMWSLGCILIEFFTGEAVFQTHDNLEHLAMMERVLGKLPGRMARKASPDAAKYFENNRLRYYNPGSSTSTTHHASRRNVVNNLKPLRSIINPRTRATMQLLDLLEQMLMYDPSKRITARQALRHPFFQIDFDKYGREI</sequence>
<feature type="compositionally biased region" description="Basic residues" evidence="7">
    <location>
        <begin position="137"/>
        <end position="149"/>
    </location>
</feature>
<dbReference type="PANTHER" id="PTHR45646:SF11">
    <property type="entry name" value="SERINE_THREONINE-PROTEIN KINASE DOA"/>
    <property type="match status" value="1"/>
</dbReference>
<name>A0AAD7V7Z3_9FUNG</name>
<proteinExistence type="predicted"/>
<dbReference type="InterPro" id="IPR008271">
    <property type="entry name" value="Ser/Thr_kinase_AS"/>
</dbReference>
<feature type="binding site" evidence="6">
    <location>
        <position position="210"/>
    </location>
    <ligand>
        <name>ATP</name>
        <dbReference type="ChEBI" id="CHEBI:30616"/>
    </ligand>
</feature>
<feature type="compositionally biased region" description="Basic residues" evidence="7">
    <location>
        <begin position="96"/>
        <end position="109"/>
    </location>
</feature>
<dbReference type="InterPro" id="IPR017441">
    <property type="entry name" value="Protein_kinase_ATP_BS"/>
</dbReference>
<evidence type="ECO:0000313" key="10">
    <source>
        <dbReference type="Proteomes" id="UP001234581"/>
    </source>
</evidence>
<evidence type="ECO:0000256" key="6">
    <source>
        <dbReference type="PROSITE-ProRule" id="PRU10141"/>
    </source>
</evidence>
<evidence type="ECO:0000256" key="3">
    <source>
        <dbReference type="ARBA" id="ARBA00022741"/>
    </source>
</evidence>
<keyword evidence="10" id="KW-1185">Reference proteome</keyword>
<dbReference type="InterPro" id="IPR011009">
    <property type="entry name" value="Kinase-like_dom_sf"/>
</dbReference>
<dbReference type="PROSITE" id="PS50011">
    <property type="entry name" value="PROTEIN_KINASE_DOM"/>
    <property type="match status" value="1"/>
</dbReference>
<keyword evidence="5 6" id="KW-0067">ATP-binding</keyword>
<evidence type="ECO:0000256" key="7">
    <source>
        <dbReference type="SAM" id="MobiDB-lite"/>
    </source>
</evidence>
<feature type="region of interest" description="Disordered" evidence="7">
    <location>
        <begin position="33"/>
        <end position="73"/>
    </location>
</feature>
<evidence type="ECO:0000256" key="2">
    <source>
        <dbReference type="ARBA" id="ARBA00022679"/>
    </source>
</evidence>
<reference evidence="9 10" key="1">
    <citation type="submission" date="2023-03" db="EMBL/GenBank/DDBJ databases">
        <title>Genome sequence of Lichtheimia ornata CBS 291.66.</title>
        <authorList>
            <person name="Mohabir J.T."/>
            <person name="Shea T.P."/>
            <person name="Kurbessoian T."/>
            <person name="Berby B."/>
            <person name="Fontaine J."/>
            <person name="Livny J."/>
            <person name="Gnirke A."/>
            <person name="Stajich J.E."/>
            <person name="Cuomo C.A."/>
        </authorList>
    </citation>
    <scope>NUCLEOTIDE SEQUENCE [LARGE SCALE GENOMIC DNA]</scope>
    <source>
        <strain evidence="9">CBS 291.66</strain>
    </source>
</reference>
<dbReference type="GeneID" id="83210658"/>
<dbReference type="Proteomes" id="UP001234581">
    <property type="component" value="Unassembled WGS sequence"/>
</dbReference>
<keyword evidence="1" id="KW-0723">Serine/threonine-protein kinase</keyword>
<organism evidence="9 10">
    <name type="scientific">Lichtheimia ornata</name>
    <dbReference type="NCBI Taxonomy" id="688661"/>
    <lineage>
        <taxon>Eukaryota</taxon>
        <taxon>Fungi</taxon>
        <taxon>Fungi incertae sedis</taxon>
        <taxon>Mucoromycota</taxon>
        <taxon>Mucoromycotina</taxon>
        <taxon>Mucoromycetes</taxon>
        <taxon>Mucorales</taxon>
        <taxon>Lichtheimiaceae</taxon>
        <taxon>Lichtheimia</taxon>
    </lineage>
</organism>
<feature type="compositionally biased region" description="Pro residues" evidence="7">
    <location>
        <begin position="150"/>
        <end position="160"/>
    </location>
</feature>
<dbReference type="Pfam" id="PF00069">
    <property type="entry name" value="Pkinase"/>
    <property type="match status" value="1"/>
</dbReference>
<dbReference type="PROSITE" id="PS00108">
    <property type="entry name" value="PROTEIN_KINASE_ST"/>
    <property type="match status" value="1"/>
</dbReference>
<feature type="region of interest" description="Disordered" evidence="7">
    <location>
        <begin position="90"/>
        <end position="165"/>
    </location>
</feature>
<dbReference type="GO" id="GO:0005524">
    <property type="term" value="F:ATP binding"/>
    <property type="evidence" value="ECO:0007669"/>
    <property type="project" value="UniProtKB-UniRule"/>
</dbReference>
<evidence type="ECO:0000259" key="8">
    <source>
        <dbReference type="PROSITE" id="PS50011"/>
    </source>
</evidence>
<feature type="domain" description="Protein kinase" evidence="8">
    <location>
        <begin position="181"/>
        <end position="507"/>
    </location>
</feature>
<evidence type="ECO:0000256" key="4">
    <source>
        <dbReference type="ARBA" id="ARBA00022777"/>
    </source>
</evidence>
<protein>
    <recommendedName>
        <fullName evidence="8">Protein kinase domain-containing protein</fullName>
    </recommendedName>
</protein>
<dbReference type="SMART" id="SM00220">
    <property type="entry name" value="S_TKc"/>
    <property type="match status" value="1"/>
</dbReference>
<accession>A0AAD7V7Z3</accession>